<gene>
    <name evidence="2" type="ORF">AVDCRST_MAG51-2589</name>
</gene>
<proteinExistence type="predicted"/>
<dbReference type="GO" id="GO:0004467">
    <property type="term" value="F:long-chain fatty acid-CoA ligase activity"/>
    <property type="evidence" value="ECO:0007669"/>
    <property type="project" value="UniProtKB-EC"/>
</dbReference>
<sequence length="32" mass="3432">EQNLAAQLPRRSAPRDRPRAVPLPDPIAGGVI</sequence>
<accession>A0A6J4Q7Y1</accession>
<dbReference type="EMBL" id="CADCUX010000556">
    <property type="protein sequence ID" value="CAA9430493.1"/>
    <property type="molecule type" value="Genomic_DNA"/>
</dbReference>
<dbReference type="AlphaFoldDB" id="A0A6J4Q7Y1"/>
<reference evidence="2" key="1">
    <citation type="submission" date="2020-02" db="EMBL/GenBank/DDBJ databases">
        <authorList>
            <person name="Meier V. D."/>
        </authorList>
    </citation>
    <scope>NUCLEOTIDE SEQUENCE</scope>
    <source>
        <strain evidence="2">AVDCRST_MAG51</strain>
    </source>
</reference>
<keyword evidence="2" id="KW-0436">Ligase</keyword>
<organism evidence="2">
    <name type="scientific">uncultured Ramlibacter sp</name>
    <dbReference type="NCBI Taxonomy" id="260755"/>
    <lineage>
        <taxon>Bacteria</taxon>
        <taxon>Pseudomonadati</taxon>
        <taxon>Pseudomonadota</taxon>
        <taxon>Betaproteobacteria</taxon>
        <taxon>Burkholderiales</taxon>
        <taxon>Comamonadaceae</taxon>
        <taxon>Ramlibacter</taxon>
        <taxon>environmental samples</taxon>
    </lineage>
</organism>
<evidence type="ECO:0000313" key="2">
    <source>
        <dbReference type="EMBL" id="CAA9430493.1"/>
    </source>
</evidence>
<protein>
    <submittedName>
        <fullName evidence="2">Long-chain-fatty-acid--CoA ligase</fullName>
        <ecNumber evidence="2">6.2.1.3</ecNumber>
    </submittedName>
</protein>
<evidence type="ECO:0000256" key="1">
    <source>
        <dbReference type="SAM" id="MobiDB-lite"/>
    </source>
</evidence>
<feature type="region of interest" description="Disordered" evidence="1">
    <location>
        <begin position="1"/>
        <end position="32"/>
    </location>
</feature>
<name>A0A6J4Q7Y1_9BURK</name>
<dbReference type="EC" id="6.2.1.3" evidence="2"/>
<feature type="non-terminal residue" evidence="2">
    <location>
        <position position="1"/>
    </location>
</feature>
<feature type="non-terminal residue" evidence="2">
    <location>
        <position position="32"/>
    </location>
</feature>